<dbReference type="InterPro" id="IPR011048">
    <property type="entry name" value="Haem_d1_sf"/>
</dbReference>
<accession>A0A1H6YQS8</accession>
<dbReference type="SUPFAM" id="SSF51004">
    <property type="entry name" value="C-terminal (heme d1) domain of cytochrome cd1-nitrite reductase"/>
    <property type="match status" value="1"/>
</dbReference>
<keyword evidence="3" id="KW-0413">Isomerase</keyword>
<dbReference type="InterPro" id="IPR019405">
    <property type="entry name" value="Lactonase_7-beta_prop"/>
</dbReference>
<proteinExistence type="inferred from homology"/>
<reference evidence="4" key="1">
    <citation type="submission" date="2016-10" db="EMBL/GenBank/DDBJ databases">
        <authorList>
            <person name="Varghese N."/>
        </authorList>
    </citation>
    <scope>NUCLEOTIDE SEQUENCE [LARGE SCALE GENOMIC DNA]</scope>
    <source>
        <strain evidence="4">DSM 24868</strain>
    </source>
</reference>
<gene>
    <name evidence="3" type="ORF">SAMN05421637_1678</name>
</gene>
<sequence length="355" mass="37017">MTLLWGTYPAAGLGTPAGLGEGIWRSASPESVAAEQVLDLPAPSFLVAHPTLPLVYAACELPASELAVLDVSRPAAPRVVATLATGGADACHLMLAPDAHTLYVAHYSSGDVAVVRLGADGLPVDDAPAQLLGHAGSGPNAARQEGPHAHSSLIAPGGRHVLVADLGTDELRRYRIVDGGLLEPDGIAATLPPGAGPRHVAVRGNLLYVACELDHQVRTLRWDDASATAEVIAERPSTLVAPRSAELQDSHLALVPGHTGDVLLVSVRGADVIAVFDVAPEGELAYRGAFDAGHWPRYFAVLRYRLVVGEERAHRVRSFALADVIGMPPELGIGEIAELPHEVGEVVSPACVIEV</sequence>
<dbReference type="EMBL" id="FNZI01000003">
    <property type="protein sequence ID" value="SEJ39095.1"/>
    <property type="molecule type" value="Genomic_DNA"/>
</dbReference>
<comment type="similarity">
    <text evidence="1">Belongs to the cycloisomerase 2 family.</text>
</comment>
<evidence type="ECO:0000256" key="1">
    <source>
        <dbReference type="ARBA" id="ARBA00005564"/>
    </source>
</evidence>
<dbReference type="GO" id="GO:0017057">
    <property type="term" value="F:6-phosphogluconolactonase activity"/>
    <property type="evidence" value="ECO:0007669"/>
    <property type="project" value="TreeGrafter"/>
</dbReference>
<protein>
    <submittedName>
        <fullName evidence="3">6-phosphogluconolactonase, cycloisomerase 2 family</fullName>
    </submittedName>
</protein>
<evidence type="ECO:0000256" key="2">
    <source>
        <dbReference type="SAM" id="MobiDB-lite"/>
    </source>
</evidence>
<organism evidence="3 4">
    <name type="scientific">Demequina mangrovi</name>
    <dbReference type="NCBI Taxonomy" id="1043493"/>
    <lineage>
        <taxon>Bacteria</taxon>
        <taxon>Bacillati</taxon>
        <taxon>Actinomycetota</taxon>
        <taxon>Actinomycetes</taxon>
        <taxon>Micrococcales</taxon>
        <taxon>Demequinaceae</taxon>
        <taxon>Demequina</taxon>
    </lineage>
</organism>
<dbReference type="AlphaFoldDB" id="A0A1H6YQS8"/>
<dbReference type="Pfam" id="PF10282">
    <property type="entry name" value="Lactonase"/>
    <property type="match status" value="1"/>
</dbReference>
<dbReference type="GO" id="GO:0016853">
    <property type="term" value="F:isomerase activity"/>
    <property type="evidence" value="ECO:0007669"/>
    <property type="project" value="UniProtKB-KW"/>
</dbReference>
<feature type="region of interest" description="Disordered" evidence="2">
    <location>
        <begin position="133"/>
        <end position="153"/>
    </location>
</feature>
<name>A0A1H6YQS8_9MICO</name>
<dbReference type="InterPro" id="IPR050282">
    <property type="entry name" value="Cycloisomerase_2"/>
</dbReference>
<dbReference type="RefSeq" id="WP_052405626.1">
    <property type="nucleotide sequence ID" value="NZ_BBLU01000004.1"/>
</dbReference>
<dbReference type="Gene3D" id="2.130.10.10">
    <property type="entry name" value="YVTN repeat-like/Quinoprotein amine dehydrogenase"/>
    <property type="match status" value="1"/>
</dbReference>
<dbReference type="eggNOG" id="COG2706">
    <property type="taxonomic scope" value="Bacteria"/>
</dbReference>
<dbReference type="Proteomes" id="UP000183315">
    <property type="component" value="Unassembled WGS sequence"/>
</dbReference>
<evidence type="ECO:0000313" key="3">
    <source>
        <dbReference type="EMBL" id="SEJ39095.1"/>
    </source>
</evidence>
<keyword evidence="4" id="KW-1185">Reference proteome</keyword>
<dbReference type="PANTHER" id="PTHR30344:SF1">
    <property type="entry name" value="6-PHOSPHOGLUCONOLACTONASE"/>
    <property type="match status" value="1"/>
</dbReference>
<dbReference type="InterPro" id="IPR015943">
    <property type="entry name" value="WD40/YVTN_repeat-like_dom_sf"/>
</dbReference>
<dbReference type="STRING" id="1043493.SAMN05421637_1678"/>
<dbReference type="PANTHER" id="PTHR30344">
    <property type="entry name" value="6-PHOSPHOGLUCONOLACTONASE-RELATED"/>
    <property type="match status" value="1"/>
</dbReference>
<evidence type="ECO:0000313" key="4">
    <source>
        <dbReference type="Proteomes" id="UP000183315"/>
    </source>
</evidence>